<dbReference type="Pfam" id="PF23120">
    <property type="entry name" value="PEX6_N"/>
    <property type="match status" value="1"/>
</dbReference>
<keyword evidence="3" id="KW-0547">Nucleotide-binding</keyword>
<organism evidence="14 15">
    <name type="scientific">Endocarpon pusillum</name>
    <dbReference type="NCBI Taxonomy" id="364733"/>
    <lineage>
        <taxon>Eukaryota</taxon>
        <taxon>Fungi</taxon>
        <taxon>Dikarya</taxon>
        <taxon>Ascomycota</taxon>
        <taxon>Pezizomycotina</taxon>
        <taxon>Eurotiomycetes</taxon>
        <taxon>Chaetothyriomycetidae</taxon>
        <taxon>Verrucariales</taxon>
        <taxon>Verrucariaceae</taxon>
        <taxon>Endocarpon</taxon>
    </lineage>
</organism>
<feature type="compositionally biased region" description="Basic and acidic residues" evidence="12">
    <location>
        <begin position="338"/>
        <end position="348"/>
    </location>
</feature>
<dbReference type="InterPro" id="IPR047533">
    <property type="entry name" value="RecA-like_PEX6_r2"/>
</dbReference>
<dbReference type="GO" id="GO:0005778">
    <property type="term" value="C:peroxisomal membrane"/>
    <property type="evidence" value="ECO:0007669"/>
    <property type="project" value="UniProtKB-SubCell"/>
</dbReference>
<dbReference type="GO" id="GO:0016887">
    <property type="term" value="F:ATP hydrolysis activity"/>
    <property type="evidence" value="ECO:0007669"/>
    <property type="project" value="InterPro"/>
</dbReference>
<dbReference type="InterPro" id="IPR056995">
    <property type="entry name" value="PEX6_4th_dom"/>
</dbReference>
<evidence type="ECO:0000256" key="7">
    <source>
        <dbReference type="ARBA" id="ARBA00034691"/>
    </source>
</evidence>
<feature type="domain" description="AAA+ ATPase" evidence="13">
    <location>
        <begin position="769"/>
        <end position="898"/>
    </location>
</feature>
<comment type="caution">
    <text evidence="14">The sequence shown here is derived from an EMBL/GenBank/DDBJ whole genome shotgun (WGS) entry which is preliminary data.</text>
</comment>
<protein>
    <recommendedName>
        <fullName evidence="8">Peroxisomal ATPase PEX6</fullName>
    </recommendedName>
    <alternativeName>
        <fullName evidence="9">Peroxin-6</fullName>
    </alternativeName>
</protein>
<evidence type="ECO:0000256" key="11">
    <source>
        <dbReference type="ARBA" id="ARBA00062700"/>
    </source>
</evidence>
<comment type="subunit">
    <text evidence="11">Interacts with PEX1; forming the PEX1-PEX6 AAA ATPase complex, which is composed of a heterohexamer formed by a trimer of PEX1-PEX6 dimers.</text>
</comment>
<dbReference type="InterPro" id="IPR003593">
    <property type="entry name" value="AAA+_ATPase"/>
</dbReference>
<feature type="compositionally biased region" description="Low complexity" evidence="12">
    <location>
        <begin position="1364"/>
        <end position="1386"/>
    </location>
</feature>
<evidence type="ECO:0000256" key="9">
    <source>
        <dbReference type="ARBA" id="ARBA00034920"/>
    </source>
</evidence>
<feature type="compositionally biased region" description="Acidic residues" evidence="12">
    <location>
        <begin position="1423"/>
        <end position="1432"/>
    </location>
</feature>
<dbReference type="EMBL" id="JAACFV010000228">
    <property type="protein sequence ID" value="KAF7502677.1"/>
    <property type="molecule type" value="Genomic_DNA"/>
</dbReference>
<reference evidence="14" key="1">
    <citation type="submission" date="2020-02" db="EMBL/GenBank/DDBJ databases">
        <authorList>
            <person name="Palmer J.M."/>
        </authorList>
    </citation>
    <scope>NUCLEOTIDE SEQUENCE</scope>
    <source>
        <strain evidence="14">EPUS1.4</strain>
        <tissue evidence="14">Thallus</tissue>
    </source>
</reference>
<dbReference type="PROSITE" id="PS00674">
    <property type="entry name" value="AAA"/>
    <property type="match status" value="1"/>
</dbReference>
<dbReference type="InterPro" id="IPR027417">
    <property type="entry name" value="P-loop_NTPase"/>
</dbReference>
<evidence type="ECO:0000313" key="15">
    <source>
        <dbReference type="Proteomes" id="UP000606974"/>
    </source>
</evidence>
<keyword evidence="6" id="KW-0472">Membrane</keyword>
<comment type="similarity">
    <text evidence="1">Belongs to the AAA ATPase family.</text>
</comment>
<dbReference type="FunFam" id="1.10.8.60:FF:000039">
    <property type="entry name" value="peroxisome biogenesis factor 6"/>
    <property type="match status" value="1"/>
</dbReference>
<comment type="catalytic activity">
    <reaction evidence="10">
        <text>ATP + H2O = ADP + phosphate + H(+)</text>
        <dbReference type="Rhea" id="RHEA:13065"/>
        <dbReference type="ChEBI" id="CHEBI:15377"/>
        <dbReference type="ChEBI" id="CHEBI:15378"/>
        <dbReference type="ChEBI" id="CHEBI:30616"/>
        <dbReference type="ChEBI" id="CHEBI:43474"/>
        <dbReference type="ChEBI" id="CHEBI:456216"/>
    </reaction>
    <physiologicalReaction direction="left-to-right" evidence="10">
        <dbReference type="Rhea" id="RHEA:13066"/>
    </physiologicalReaction>
</comment>
<evidence type="ECO:0000256" key="6">
    <source>
        <dbReference type="ARBA" id="ARBA00023136"/>
    </source>
</evidence>
<dbReference type="InterPro" id="IPR003960">
    <property type="entry name" value="ATPase_AAA_CS"/>
</dbReference>
<dbReference type="InterPro" id="IPR003959">
    <property type="entry name" value="ATPase_AAA_core"/>
</dbReference>
<dbReference type="Pfam" id="PF00004">
    <property type="entry name" value="AAA"/>
    <property type="match status" value="1"/>
</dbReference>
<proteinExistence type="inferred from homology"/>
<evidence type="ECO:0000256" key="3">
    <source>
        <dbReference type="ARBA" id="ARBA00022741"/>
    </source>
</evidence>
<evidence type="ECO:0000256" key="12">
    <source>
        <dbReference type="SAM" id="MobiDB-lite"/>
    </source>
</evidence>
<dbReference type="SUPFAM" id="SSF52540">
    <property type="entry name" value="P-loop containing nucleoside triphosphate hydrolases"/>
    <property type="match status" value="2"/>
</dbReference>
<accession>A0A8H7DYG7</accession>
<dbReference type="OrthoDB" id="5553750at2759"/>
<comment type="subcellular location">
    <subcellularLocation>
        <location evidence="7">Peroxisome membrane</location>
        <topology evidence="7">Peripheral membrane protein</topology>
        <orientation evidence="7">Cytoplasmic side</orientation>
    </subcellularLocation>
</comment>
<evidence type="ECO:0000256" key="1">
    <source>
        <dbReference type="ARBA" id="ARBA00006914"/>
    </source>
</evidence>
<keyword evidence="4" id="KW-0378">Hydrolase</keyword>
<gene>
    <name evidence="14" type="ORF">GJ744_005265</name>
</gene>
<feature type="region of interest" description="Disordered" evidence="12">
    <location>
        <begin position="298"/>
        <end position="382"/>
    </location>
</feature>
<feature type="region of interest" description="Disordered" evidence="12">
    <location>
        <begin position="1319"/>
        <end position="1432"/>
    </location>
</feature>
<dbReference type="PANTHER" id="PTHR23077:SF9">
    <property type="entry name" value="PEROXISOMAL ATPASE PEX6"/>
    <property type="match status" value="1"/>
</dbReference>
<dbReference type="GO" id="GO:0016558">
    <property type="term" value="P:protein import into peroxisome matrix"/>
    <property type="evidence" value="ECO:0007669"/>
    <property type="project" value="TreeGrafter"/>
</dbReference>
<keyword evidence="5" id="KW-0067">ATP-binding</keyword>
<dbReference type="CDD" id="cd19527">
    <property type="entry name" value="RecA-like_PEX6_r2"/>
    <property type="match status" value="1"/>
</dbReference>
<dbReference type="InterPro" id="IPR050168">
    <property type="entry name" value="AAA_ATPase_domain"/>
</dbReference>
<evidence type="ECO:0000256" key="2">
    <source>
        <dbReference type="ARBA" id="ARBA00022593"/>
    </source>
</evidence>
<dbReference type="Proteomes" id="UP000606974">
    <property type="component" value="Unassembled WGS sequence"/>
</dbReference>
<evidence type="ECO:0000313" key="14">
    <source>
        <dbReference type="EMBL" id="KAF7502677.1"/>
    </source>
</evidence>
<evidence type="ECO:0000256" key="8">
    <source>
        <dbReference type="ARBA" id="ARBA00034811"/>
    </source>
</evidence>
<dbReference type="SMART" id="SM00382">
    <property type="entry name" value="AAA"/>
    <property type="match status" value="2"/>
</dbReference>
<dbReference type="FunFam" id="3.40.50.300:FF:000109">
    <property type="entry name" value="Peroxisomal biogenesis factor 6"/>
    <property type="match status" value="1"/>
</dbReference>
<feature type="compositionally biased region" description="Polar residues" evidence="12">
    <location>
        <begin position="1341"/>
        <end position="1359"/>
    </location>
</feature>
<sequence length="1432" mass="154504">MEGVLLESEHPKKRRKRHYKDWPWSARLVLDDSLRGNVGIVSEDLWSAVDSHKYDDYGTSLQRPHGLKQDTLFLAICLRTLLTETVEHVPWTIFCVERQDSSHTQGDETPRTTIRIPTKAAGVPSLLGHLGTLGSNQHLTLLSNAVEVRIIKVRPIILDTVYVTVEKNLLETVDDAQKRFGGGFSGPQTNNINNRGWPKSSKFTEKKGTYWNTSGSTDSRLAKVVREAVAIPPIIHAGDTLALSLPSHPITHIPPPPALVSACEPVRQGRVASSTRIVLVEARSVIDKTTRLTLPREAAAHVSQENAEDTSNEQFYSAAEDREEDDNSDSDSISQQSDSDHSSQHESDAISDDSLEDMISLHAPDPPSLRPGIFSGTGNATPRPGSQIYTGIHTPGSLYSSYTTATARASIPPGKVCRAQTLPQTIPKAAFYPQPKDEDDEQSFIFVDINTLTKVGCFSGDWVRLQKCKRPQANGAMSLNLDSIGNPTEGSSDWRPVRIFGLSNLAHRKPRYALTEQHTNTSRLASSSLAPIVYVPPLLLHNLGTPTFVKLSALPKSEAPMNSIAQPPVAKEVTLYKISTPLSTKKEAQSTLFAVLKQYFQQHYRIVKAGDLIAMKFDEELGRVTFDPSENVENSGENLLVASLGSTSDRERKCNIAWYAVDQVVHEDIDYANGQLDHGGHWGGIVMIDSSRTRIAQAGSIVQGIPEPLSGDAAAWLGGRKITSATSLLAARSVHGGISMRPYILPLQKRLSDLVSSATSPRALSLGLPPLAILLHSTQHQVGKSYIASRACAAAGTQVFPVSAHDILADGGSSNGGGDVKTEISFKTRAERALSCGAQFTVLLITNLEMLTADRMIPTLAEAISDFRVLVATTTELDKIPDGIRSLFTHELEMTAPNEREREGILHNACLGQALRLDASVRLDAVALKTAALVAGDLVDVVHRASLAHDGRVEGLAAAKGVSPGDVRYAGGPMVSSVTASDFDQAIGSARSKFSDSIGAPKIPTVTWKDVGGLADQKSSIMETISLPLTRPELFAKGMRKRSGILFYGPPGTGKTLLAKAIATEFSLNFFSVKGPELLNMYIGESEANVRRVFQRARDARPCVVFFDELDSVAPKRGNQGDSGGVMDRIVSQLLAELDGMSSGGSSDDEDEGGANRNAGGVFVIGATNRPDLLDPALLRPGRFDKMLYLGVSSTHEQQVTILEALTRKFTLDAKVDLTRVASRLPFTYTGADLYALCSDAMLKAITKKTKQVDIKVQEAGRARGEEISTAYYFDHLAIPDDTVVVVGEDDFAAAQRELVASVSAKELAHFERIRNQFEQQDLSNKSKEARSTNGPPGLKTWSSLPVRQQHSHQATLKTASGPGKDSAIAGKGKGKAVANPDSGPDNSDDSDEGFKSFHLANGTGPGGRGKGKGKAAAMDGFADSEEEDLYP</sequence>
<evidence type="ECO:0000256" key="5">
    <source>
        <dbReference type="ARBA" id="ARBA00022840"/>
    </source>
</evidence>
<dbReference type="Gene3D" id="1.10.8.60">
    <property type="match status" value="1"/>
</dbReference>
<keyword evidence="15" id="KW-1185">Reference proteome</keyword>
<keyword evidence="2" id="KW-0962">Peroxisome biogenesis</keyword>
<dbReference type="GO" id="GO:0005829">
    <property type="term" value="C:cytosol"/>
    <property type="evidence" value="ECO:0007669"/>
    <property type="project" value="TreeGrafter"/>
</dbReference>
<dbReference type="Pfam" id="PF23315">
    <property type="entry name" value="PEX6_4th"/>
    <property type="match status" value="1"/>
</dbReference>
<evidence type="ECO:0000256" key="10">
    <source>
        <dbReference type="ARBA" id="ARBA00048778"/>
    </source>
</evidence>
<dbReference type="GO" id="GO:0005524">
    <property type="term" value="F:ATP binding"/>
    <property type="evidence" value="ECO:0007669"/>
    <property type="project" value="UniProtKB-KW"/>
</dbReference>
<evidence type="ECO:0000256" key="4">
    <source>
        <dbReference type="ARBA" id="ARBA00022801"/>
    </source>
</evidence>
<dbReference type="PANTHER" id="PTHR23077">
    <property type="entry name" value="AAA-FAMILY ATPASE"/>
    <property type="match status" value="1"/>
</dbReference>
<feature type="domain" description="AAA+ ATPase" evidence="13">
    <location>
        <begin position="1041"/>
        <end position="1194"/>
    </location>
</feature>
<dbReference type="Gene3D" id="3.40.50.300">
    <property type="entry name" value="P-loop containing nucleotide triphosphate hydrolases"/>
    <property type="match status" value="2"/>
</dbReference>
<evidence type="ECO:0000259" key="13">
    <source>
        <dbReference type="SMART" id="SM00382"/>
    </source>
</evidence>
<name>A0A8H7DYG7_9EURO</name>